<dbReference type="Gene3D" id="1.10.150.20">
    <property type="entry name" value="5' to 3' exonuclease, C-terminal subdomain"/>
    <property type="match status" value="1"/>
</dbReference>
<dbReference type="InterPro" id="IPR011773">
    <property type="entry name" value="DNA-dir_RpoA"/>
</dbReference>
<dbReference type="NCBIfam" id="NF003513">
    <property type="entry name" value="PRK05182.1-2"/>
    <property type="match status" value="1"/>
</dbReference>
<dbReference type="SUPFAM" id="SSF55257">
    <property type="entry name" value="RBP11-like subunits of RNA polymerase"/>
    <property type="match status" value="1"/>
</dbReference>
<keyword evidence="7 12" id="KW-0804">Transcription</keyword>
<dbReference type="InterPro" id="IPR011263">
    <property type="entry name" value="DNA-dir_RNA_pol_RpoA/D/Rpb3"/>
</dbReference>
<dbReference type="GO" id="GO:0003899">
    <property type="term" value="F:DNA-directed RNA polymerase activity"/>
    <property type="evidence" value="ECO:0007669"/>
    <property type="project" value="UniProtKB-UniRule"/>
</dbReference>
<feature type="domain" description="DNA-directed RNA polymerase RpoA/D/Rpb3-type" evidence="14">
    <location>
        <begin position="18"/>
        <end position="225"/>
    </location>
</feature>
<evidence type="ECO:0000256" key="4">
    <source>
        <dbReference type="ARBA" id="ARBA00022478"/>
    </source>
</evidence>
<dbReference type="SUPFAM" id="SSF56553">
    <property type="entry name" value="Insert subdomain of RNA polymerase alpha subunit"/>
    <property type="match status" value="1"/>
</dbReference>
<feature type="region of interest" description="Alpha C-terminal domain (alpha-CTD)" evidence="12">
    <location>
        <begin position="247"/>
        <end position="345"/>
    </location>
</feature>
<accession>A0A7Z0D7N5</accession>
<keyword evidence="16" id="KW-1185">Reference proteome</keyword>
<dbReference type="GO" id="GO:0003677">
    <property type="term" value="F:DNA binding"/>
    <property type="evidence" value="ECO:0007669"/>
    <property type="project" value="UniProtKB-UniRule"/>
</dbReference>
<keyword evidence="6 12" id="KW-0548">Nucleotidyltransferase</keyword>
<dbReference type="SUPFAM" id="SSF47789">
    <property type="entry name" value="C-terminal domain of RNA polymerase alpha subunit"/>
    <property type="match status" value="1"/>
</dbReference>
<evidence type="ECO:0000313" key="15">
    <source>
        <dbReference type="EMBL" id="NYI70382.1"/>
    </source>
</evidence>
<proteinExistence type="inferred from homology"/>
<gene>
    <name evidence="12" type="primary">rpoA</name>
    <name evidence="15" type="ORF">GGQ54_000942</name>
</gene>
<comment type="function">
    <text evidence="12">DNA-dependent RNA polymerase catalyzes the transcription of DNA into RNA using the four ribonucleoside triphosphates as substrates.</text>
</comment>
<reference evidence="15 16" key="1">
    <citation type="submission" date="2020-07" db="EMBL/GenBank/DDBJ databases">
        <title>Sequencing the genomes of 1000 actinobacteria strains.</title>
        <authorList>
            <person name="Klenk H.-P."/>
        </authorList>
    </citation>
    <scope>NUCLEOTIDE SEQUENCE [LARGE SCALE GENOMIC DNA]</scope>
    <source>
        <strain evidence="15 16">DSM 103164</strain>
    </source>
</reference>
<comment type="domain">
    <text evidence="12">The N-terminal domain is essential for RNAP assembly and basal transcription, whereas the C-terminal domain is involved in interaction with transcriptional regulators and with upstream promoter elements.</text>
</comment>
<protein>
    <recommendedName>
        <fullName evidence="3 12">DNA-directed RNA polymerase subunit alpha</fullName>
        <shortName evidence="12">RNAP subunit alpha</shortName>
        <ecNumber evidence="2 12">2.7.7.6</ecNumber>
    </recommendedName>
    <alternativeName>
        <fullName evidence="9 12">RNA polymerase subunit alpha</fullName>
    </alternativeName>
    <alternativeName>
        <fullName evidence="8 12">Transcriptase subunit alpha</fullName>
    </alternativeName>
</protein>
<dbReference type="EC" id="2.7.7.6" evidence="2 12"/>
<comment type="catalytic activity">
    <reaction evidence="10 12">
        <text>RNA(n) + a ribonucleoside 5'-triphosphate = RNA(n+1) + diphosphate</text>
        <dbReference type="Rhea" id="RHEA:21248"/>
        <dbReference type="Rhea" id="RHEA-COMP:14527"/>
        <dbReference type="Rhea" id="RHEA-COMP:17342"/>
        <dbReference type="ChEBI" id="CHEBI:33019"/>
        <dbReference type="ChEBI" id="CHEBI:61557"/>
        <dbReference type="ChEBI" id="CHEBI:140395"/>
        <dbReference type="EC" id="2.7.7.6"/>
    </reaction>
</comment>
<dbReference type="GO" id="GO:0006351">
    <property type="term" value="P:DNA-templated transcription"/>
    <property type="evidence" value="ECO:0007669"/>
    <property type="project" value="UniProtKB-UniRule"/>
</dbReference>
<feature type="region of interest" description="Alpha N-terminal domain (alpha-NTD)" evidence="12">
    <location>
        <begin position="1"/>
        <end position="226"/>
    </location>
</feature>
<dbReference type="NCBIfam" id="TIGR02027">
    <property type="entry name" value="rpoA"/>
    <property type="match status" value="1"/>
</dbReference>
<dbReference type="CDD" id="cd06928">
    <property type="entry name" value="RNAP_alpha_NTD"/>
    <property type="match status" value="1"/>
</dbReference>
<evidence type="ECO:0000256" key="9">
    <source>
        <dbReference type="ARBA" id="ARBA00033070"/>
    </source>
</evidence>
<dbReference type="NCBIfam" id="NF003514">
    <property type="entry name" value="PRK05182.1-4"/>
    <property type="match status" value="1"/>
</dbReference>
<evidence type="ECO:0000256" key="8">
    <source>
        <dbReference type="ARBA" id="ARBA00032524"/>
    </source>
</evidence>
<evidence type="ECO:0000256" key="11">
    <source>
        <dbReference type="ARBA" id="ARBA00066029"/>
    </source>
</evidence>
<evidence type="ECO:0000256" key="5">
    <source>
        <dbReference type="ARBA" id="ARBA00022679"/>
    </source>
</evidence>
<dbReference type="InterPro" id="IPR011262">
    <property type="entry name" value="DNA-dir_RNA_pol_insert"/>
</dbReference>
<dbReference type="InterPro" id="IPR011260">
    <property type="entry name" value="RNAP_asu_C"/>
</dbReference>
<comment type="caution">
    <text evidence="15">The sequence shown here is derived from an EMBL/GenBank/DDBJ whole genome shotgun (WGS) entry which is preliminary data.</text>
</comment>
<evidence type="ECO:0000256" key="7">
    <source>
        <dbReference type="ARBA" id="ARBA00023163"/>
    </source>
</evidence>
<evidence type="ECO:0000256" key="6">
    <source>
        <dbReference type="ARBA" id="ARBA00022695"/>
    </source>
</evidence>
<dbReference type="NCBIfam" id="NF003519">
    <property type="entry name" value="PRK05182.2-5"/>
    <property type="match status" value="1"/>
</dbReference>
<dbReference type="GO" id="GO:0005737">
    <property type="term" value="C:cytoplasm"/>
    <property type="evidence" value="ECO:0007669"/>
    <property type="project" value="UniProtKB-ARBA"/>
</dbReference>
<keyword evidence="5 12" id="KW-0808">Transferase</keyword>
<feature type="region of interest" description="Disordered" evidence="13">
    <location>
        <begin position="317"/>
        <end position="345"/>
    </location>
</feature>
<dbReference type="Gene3D" id="2.170.120.12">
    <property type="entry name" value="DNA-directed RNA polymerase, insert domain"/>
    <property type="match status" value="1"/>
</dbReference>
<name>A0A7Z0D7N5_9ACTN</name>
<dbReference type="FunFam" id="2.170.120.12:FF:000001">
    <property type="entry name" value="DNA-directed RNA polymerase subunit alpha"/>
    <property type="match status" value="1"/>
</dbReference>
<evidence type="ECO:0000256" key="3">
    <source>
        <dbReference type="ARBA" id="ARBA00015972"/>
    </source>
</evidence>
<dbReference type="Pfam" id="PF01193">
    <property type="entry name" value="RNA_pol_L"/>
    <property type="match status" value="1"/>
</dbReference>
<dbReference type="GO" id="GO:0000428">
    <property type="term" value="C:DNA-directed RNA polymerase complex"/>
    <property type="evidence" value="ECO:0007669"/>
    <property type="project" value="UniProtKB-KW"/>
</dbReference>
<dbReference type="Gene3D" id="3.30.1360.10">
    <property type="entry name" value="RNA polymerase, RBP11-like subunit"/>
    <property type="match status" value="1"/>
</dbReference>
<evidence type="ECO:0000256" key="1">
    <source>
        <dbReference type="ARBA" id="ARBA00007123"/>
    </source>
</evidence>
<dbReference type="HAMAP" id="MF_00059">
    <property type="entry name" value="RNApol_bact_RpoA"/>
    <property type="match status" value="1"/>
</dbReference>
<evidence type="ECO:0000256" key="2">
    <source>
        <dbReference type="ARBA" id="ARBA00012418"/>
    </source>
</evidence>
<keyword evidence="4 12" id="KW-0240">DNA-directed RNA polymerase</keyword>
<dbReference type="RefSeq" id="WP_179444348.1">
    <property type="nucleotide sequence ID" value="NZ_JACBZS010000001.1"/>
</dbReference>
<dbReference type="InterPro" id="IPR036643">
    <property type="entry name" value="RNApol_insert_sf"/>
</dbReference>
<dbReference type="SMART" id="SM00662">
    <property type="entry name" value="RPOLD"/>
    <property type="match status" value="1"/>
</dbReference>
<evidence type="ECO:0000256" key="10">
    <source>
        <dbReference type="ARBA" id="ARBA00048552"/>
    </source>
</evidence>
<evidence type="ECO:0000313" key="16">
    <source>
        <dbReference type="Proteomes" id="UP000527616"/>
    </source>
</evidence>
<dbReference type="AlphaFoldDB" id="A0A7Z0D7N5"/>
<dbReference type="Pfam" id="PF03118">
    <property type="entry name" value="RNA_pol_A_CTD"/>
    <property type="match status" value="1"/>
</dbReference>
<dbReference type="InterPro" id="IPR036603">
    <property type="entry name" value="RBP11-like"/>
</dbReference>
<dbReference type="Proteomes" id="UP000527616">
    <property type="component" value="Unassembled WGS sequence"/>
</dbReference>
<evidence type="ECO:0000259" key="14">
    <source>
        <dbReference type="SMART" id="SM00662"/>
    </source>
</evidence>
<comment type="similarity">
    <text evidence="1 12">Belongs to the RNA polymerase alpha chain family.</text>
</comment>
<evidence type="ECO:0000256" key="13">
    <source>
        <dbReference type="SAM" id="MobiDB-lite"/>
    </source>
</evidence>
<dbReference type="EMBL" id="JACBZS010000001">
    <property type="protein sequence ID" value="NYI70382.1"/>
    <property type="molecule type" value="Genomic_DNA"/>
</dbReference>
<organism evidence="15 16">
    <name type="scientific">Naumannella cuiyingiana</name>
    <dbReference type="NCBI Taxonomy" id="1347891"/>
    <lineage>
        <taxon>Bacteria</taxon>
        <taxon>Bacillati</taxon>
        <taxon>Actinomycetota</taxon>
        <taxon>Actinomycetes</taxon>
        <taxon>Propionibacteriales</taxon>
        <taxon>Propionibacteriaceae</taxon>
        <taxon>Naumannella</taxon>
    </lineage>
</organism>
<dbReference type="FunFam" id="1.10.150.20:FF:000001">
    <property type="entry name" value="DNA-directed RNA polymerase subunit alpha"/>
    <property type="match status" value="1"/>
</dbReference>
<dbReference type="Pfam" id="PF01000">
    <property type="entry name" value="RNA_pol_A_bac"/>
    <property type="match status" value="1"/>
</dbReference>
<dbReference type="GO" id="GO:0046983">
    <property type="term" value="F:protein dimerization activity"/>
    <property type="evidence" value="ECO:0007669"/>
    <property type="project" value="InterPro"/>
</dbReference>
<comment type="subunit">
    <text evidence="11 12">Homodimer. The RNAP catalytic core consists of 2 alpha, 1 beta, 1 beta' and 1 omega subunit. When a sigma factor is associated with the core the holoenzyme is formed, which can initiate transcription.</text>
</comment>
<evidence type="ECO:0000256" key="12">
    <source>
        <dbReference type="HAMAP-Rule" id="MF_00059"/>
    </source>
</evidence>
<sequence>MLIAQRPALSEEKVDEFRSRFVIEPLEPGFGYTLGNSLRRTLLSSIPGAAVTSIKIEGNLHEFSTIEGVVEDVTEIILNLKALVVSSEEDEPVVMYLRKSGAGAVTAADIAPPAGVEIHNPELHIATLNDNGRLEMELVVERGRGYVSAVQNKGFENEIGRIPVDSIYSPVLKVTYKVEATRVEQRTDFDKLIVDVETKPAIRPRDAVASAGRTLVELFGLAHELNTEAEGIEIGPSPVDEQLAADLALPVEDLNLTVRSYNCLKREGIHTVGELVSRSEQDLLDIRNFGSKSIDEVKLKLAEMGLSLKDSAPGFDPLTAIGRYDDEDTEGDERGDADFAETEQY</sequence>